<evidence type="ECO:0000256" key="6">
    <source>
        <dbReference type="PIRSR" id="PIRSR000138-1"/>
    </source>
</evidence>
<sequence>MDTQYIQTKQYEEAARSLVDAAAWCYAESGCGNEQTLRANIAAFEHLYIRPRMLVPMDAPDLSTTVLGTSISLPVMAAPVGFQQLWHPEGERASVQGTGQAQTLYVASSSATTSLEEIAGRVCSPLWFQLYLFEPRSLSAQLVQRAQQAGYQAIVVTVDTPYYGRKERFWRNQYSLPEHIRKANFSDDVDPMVSSTFDWGVFDWLRTLTDLPLIVKGILTAEDTCKAIEHGVAAIVVSNHGGRQLDAALPSIVALPEVVGAARGEVEVYLDGGIRTGTDVFKALASGARAVFIGRSLLWGLAVQGAEGVNQIFAILREELEYAMVLSGCPDVNCITSDLLKECNW</sequence>
<reference evidence="9 10" key="1">
    <citation type="submission" date="2019-01" db="EMBL/GenBank/DDBJ databases">
        <title>Ktedonosporobacter rubrisoli SCAWS-G2.</title>
        <authorList>
            <person name="Huang Y."/>
            <person name="Yan B."/>
        </authorList>
    </citation>
    <scope>NUCLEOTIDE SEQUENCE [LARGE SCALE GENOMIC DNA]</scope>
    <source>
        <strain evidence="9 10">SCAWS-G2</strain>
    </source>
</reference>
<feature type="binding site" evidence="7">
    <location>
        <position position="26"/>
    </location>
    <ligand>
        <name>glyoxylate</name>
        <dbReference type="ChEBI" id="CHEBI:36655"/>
    </ligand>
</feature>
<feature type="binding site" evidence="7">
    <location>
        <position position="240"/>
    </location>
    <ligand>
        <name>glyoxylate</name>
        <dbReference type="ChEBI" id="CHEBI:36655"/>
    </ligand>
</feature>
<dbReference type="PIRSF" id="PIRSF000138">
    <property type="entry name" value="Al-hdrx_acd_dh"/>
    <property type="match status" value="1"/>
</dbReference>
<evidence type="ECO:0000313" key="10">
    <source>
        <dbReference type="Proteomes" id="UP000290365"/>
    </source>
</evidence>
<proteinExistence type="inferred from homology"/>
<feature type="binding site" evidence="7">
    <location>
        <position position="157"/>
    </location>
    <ligand>
        <name>FMN</name>
        <dbReference type="ChEBI" id="CHEBI:58210"/>
    </ligand>
</feature>
<feature type="binding site" evidence="7">
    <location>
        <position position="108"/>
    </location>
    <ligand>
        <name>FMN</name>
        <dbReference type="ChEBI" id="CHEBI:58210"/>
    </ligand>
</feature>
<feature type="active site" description="Proton acceptor" evidence="6">
    <location>
        <position position="240"/>
    </location>
</feature>
<dbReference type="PANTHER" id="PTHR10578:SF107">
    <property type="entry name" value="2-HYDROXYACID OXIDASE 1"/>
    <property type="match status" value="1"/>
</dbReference>
<comment type="cofactor">
    <cofactor evidence="1">
        <name>FMN</name>
        <dbReference type="ChEBI" id="CHEBI:58210"/>
    </cofactor>
</comment>
<evidence type="ECO:0000313" key="9">
    <source>
        <dbReference type="EMBL" id="QBD75369.1"/>
    </source>
</evidence>
<dbReference type="GO" id="GO:0016491">
    <property type="term" value="F:oxidoreductase activity"/>
    <property type="evidence" value="ECO:0007669"/>
    <property type="project" value="UniProtKB-KW"/>
</dbReference>
<dbReference type="InterPro" id="IPR013785">
    <property type="entry name" value="Aldolase_TIM"/>
</dbReference>
<gene>
    <name evidence="9" type="ORF">EPA93_04875</name>
</gene>
<dbReference type="Gene3D" id="3.20.20.70">
    <property type="entry name" value="Aldolase class I"/>
    <property type="match status" value="1"/>
</dbReference>
<evidence type="ECO:0000256" key="5">
    <source>
        <dbReference type="ARBA" id="ARBA00024042"/>
    </source>
</evidence>
<feature type="domain" description="FMN hydroxy acid dehydrogenase" evidence="8">
    <location>
        <begin position="1"/>
        <end position="345"/>
    </location>
</feature>
<feature type="binding site" evidence="7">
    <location>
        <begin position="271"/>
        <end position="275"/>
    </location>
    <ligand>
        <name>FMN</name>
        <dbReference type="ChEBI" id="CHEBI:58210"/>
    </ligand>
</feature>
<dbReference type="RefSeq" id="WP_129885968.1">
    <property type="nucleotide sequence ID" value="NZ_CP035758.1"/>
</dbReference>
<dbReference type="Pfam" id="PF01070">
    <property type="entry name" value="FMN_dh"/>
    <property type="match status" value="1"/>
</dbReference>
<dbReference type="EMBL" id="CP035758">
    <property type="protein sequence ID" value="QBD75369.1"/>
    <property type="molecule type" value="Genomic_DNA"/>
</dbReference>
<dbReference type="InterPro" id="IPR008259">
    <property type="entry name" value="FMN_hydac_DH_AS"/>
</dbReference>
<keyword evidence="10" id="KW-1185">Reference proteome</keyword>
<feature type="binding site" evidence="7">
    <location>
        <begin position="79"/>
        <end position="81"/>
    </location>
    <ligand>
        <name>FMN</name>
        <dbReference type="ChEBI" id="CHEBI:58210"/>
    </ligand>
</feature>
<keyword evidence="2 7" id="KW-0285">Flavoprotein</keyword>
<accession>A0A4P6JJS2</accession>
<feature type="binding site" evidence="7">
    <location>
        <begin position="294"/>
        <end position="295"/>
    </location>
    <ligand>
        <name>FMN</name>
        <dbReference type="ChEBI" id="CHEBI:58210"/>
    </ligand>
</feature>
<dbReference type="InterPro" id="IPR012133">
    <property type="entry name" value="Alpha-hydoxy_acid_DH_FMN"/>
</dbReference>
<feature type="binding site" evidence="7">
    <location>
        <position position="216"/>
    </location>
    <ligand>
        <name>FMN</name>
        <dbReference type="ChEBI" id="CHEBI:58210"/>
    </ligand>
</feature>
<keyword evidence="3 7" id="KW-0288">FMN</keyword>
<dbReference type="GO" id="GO:0005737">
    <property type="term" value="C:cytoplasm"/>
    <property type="evidence" value="ECO:0007669"/>
    <property type="project" value="UniProtKB-ARBA"/>
</dbReference>
<dbReference type="OrthoDB" id="9770452at2"/>
<comment type="similarity">
    <text evidence="5">Belongs to the FMN-dependent alpha-hydroxy acid dehydrogenase family.</text>
</comment>
<feature type="binding site" evidence="7">
    <location>
        <position position="243"/>
    </location>
    <ligand>
        <name>glyoxylate</name>
        <dbReference type="ChEBI" id="CHEBI:36655"/>
    </ligand>
</feature>
<evidence type="ECO:0000256" key="7">
    <source>
        <dbReference type="PIRSR" id="PIRSR000138-2"/>
    </source>
</evidence>
<dbReference type="SUPFAM" id="SSF51395">
    <property type="entry name" value="FMN-linked oxidoreductases"/>
    <property type="match status" value="1"/>
</dbReference>
<evidence type="ECO:0000256" key="1">
    <source>
        <dbReference type="ARBA" id="ARBA00001917"/>
    </source>
</evidence>
<dbReference type="PROSITE" id="PS51349">
    <property type="entry name" value="FMN_HYDROXY_ACID_DH_2"/>
    <property type="match status" value="1"/>
</dbReference>
<dbReference type="KEGG" id="kbs:EPA93_04875"/>
<evidence type="ECO:0000259" key="8">
    <source>
        <dbReference type="PROSITE" id="PS51349"/>
    </source>
</evidence>
<protein>
    <submittedName>
        <fullName evidence="9">Alpha-hydroxy-acid oxidizing protein</fullName>
    </submittedName>
</protein>
<dbReference type="AlphaFoldDB" id="A0A4P6JJS2"/>
<name>A0A4P6JJS2_KTERU</name>
<evidence type="ECO:0000256" key="3">
    <source>
        <dbReference type="ARBA" id="ARBA00022643"/>
    </source>
</evidence>
<dbReference type="GO" id="GO:0010181">
    <property type="term" value="F:FMN binding"/>
    <property type="evidence" value="ECO:0007669"/>
    <property type="project" value="InterPro"/>
</dbReference>
<dbReference type="FunFam" id="3.20.20.70:FF:000056">
    <property type="entry name" value="hydroxyacid oxidase 2"/>
    <property type="match status" value="1"/>
</dbReference>
<organism evidence="9 10">
    <name type="scientific">Ktedonosporobacter rubrisoli</name>
    <dbReference type="NCBI Taxonomy" id="2509675"/>
    <lineage>
        <taxon>Bacteria</taxon>
        <taxon>Bacillati</taxon>
        <taxon>Chloroflexota</taxon>
        <taxon>Ktedonobacteria</taxon>
        <taxon>Ktedonobacterales</taxon>
        <taxon>Ktedonosporobacteraceae</taxon>
        <taxon>Ktedonosporobacter</taxon>
    </lineage>
</organism>
<dbReference type="Proteomes" id="UP000290365">
    <property type="component" value="Chromosome"/>
</dbReference>
<feature type="binding site" evidence="7">
    <location>
        <position position="131"/>
    </location>
    <ligand>
        <name>glyoxylate</name>
        <dbReference type="ChEBI" id="CHEBI:36655"/>
    </ligand>
</feature>
<keyword evidence="4" id="KW-0560">Oxidoreductase</keyword>
<dbReference type="PANTHER" id="PTHR10578">
    <property type="entry name" value="S -2-HYDROXY-ACID OXIDASE-RELATED"/>
    <property type="match status" value="1"/>
</dbReference>
<feature type="binding site" evidence="7">
    <location>
        <position position="238"/>
    </location>
    <ligand>
        <name>FMN</name>
        <dbReference type="ChEBI" id="CHEBI:58210"/>
    </ligand>
</feature>
<feature type="binding site" evidence="7">
    <location>
        <position position="129"/>
    </location>
    <ligand>
        <name>FMN</name>
        <dbReference type="ChEBI" id="CHEBI:58210"/>
    </ligand>
</feature>
<dbReference type="PROSITE" id="PS00557">
    <property type="entry name" value="FMN_HYDROXY_ACID_DH_1"/>
    <property type="match status" value="1"/>
</dbReference>
<dbReference type="CDD" id="cd02809">
    <property type="entry name" value="alpha_hydroxyacid_oxid_FMN"/>
    <property type="match status" value="1"/>
</dbReference>
<dbReference type="InterPro" id="IPR000262">
    <property type="entry name" value="FMN-dep_DH"/>
</dbReference>
<evidence type="ECO:0000256" key="4">
    <source>
        <dbReference type="ARBA" id="ARBA00023002"/>
    </source>
</evidence>
<evidence type="ECO:0000256" key="2">
    <source>
        <dbReference type="ARBA" id="ARBA00022630"/>
    </source>
</evidence>
<dbReference type="InterPro" id="IPR037396">
    <property type="entry name" value="FMN_HAD"/>
</dbReference>